<dbReference type="RefSeq" id="WP_244742652.1">
    <property type="nucleotide sequence ID" value="NZ_CP095071.1"/>
</dbReference>
<organism evidence="8 9">
    <name type="scientific">Gracilibacillus salinarum</name>
    <dbReference type="NCBI Taxonomy" id="2932255"/>
    <lineage>
        <taxon>Bacteria</taxon>
        <taxon>Bacillati</taxon>
        <taxon>Bacillota</taxon>
        <taxon>Bacilli</taxon>
        <taxon>Bacillales</taxon>
        <taxon>Bacillaceae</taxon>
        <taxon>Gracilibacillus</taxon>
    </lineage>
</organism>
<feature type="transmembrane region" description="Helical" evidence="6">
    <location>
        <begin position="387"/>
        <end position="408"/>
    </location>
</feature>
<feature type="transmembrane region" description="Helical" evidence="6">
    <location>
        <begin position="134"/>
        <end position="157"/>
    </location>
</feature>
<dbReference type="InterPro" id="IPR020846">
    <property type="entry name" value="MFS_dom"/>
</dbReference>
<keyword evidence="5 6" id="KW-0472">Membrane</keyword>
<feature type="transmembrane region" description="Helical" evidence="6">
    <location>
        <begin position="260"/>
        <end position="284"/>
    </location>
</feature>
<evidence type="ECO:0000256" key="2">
    <source>
        <dbReference type="ARBA" id="ARBA00022448"/>
    </source>
</evidence>
<feature type="transmembrane region" description="Helical" evidence="6">
    <location>
        <begin position="231"/>
        <end position="254"/>
    </location>
</feature>
<dbReference type="EMBL" id="CP095071">
    <property type="protein sequence ID" value="UOQ84627.1"/>
    <property type="molecule type" value="Genomic_DNA"/>
</dbReference>
<evidence type="ECO:0000313" key="8">
    <source>
        <dbReference type="EMBL" id="UOQ84627.1"/>
    </source>
</evidence>
<dbReference type="Proteomes" id="UP000831537">
    <property type="component" value="Chromosome"/>
</dbReference>
<protein>
    <submittedName>
        <fullName evidence="8">MFS transporter</fullName>
    </submittedName>
</protein>
<evidence type="ECO:0000259" key="7">
    <source>
        <dbReference type="PROSITE" id="PS50850"/>
    </source>
</evidence>
<name>A0ABY4GK38_9BACI</name>
<dbReference type="PROSITE" id="PS50850">
    <property type="entry name" value="MFS"/>
    <property type="match status" value="1"/>
</dbReference>
<evidence type="ECO:0000256" key="3">
    <source>
        <dbReference type="ARBA" id="ARBA00022692"/>
    </source>
</evidence>
<dbReference type="PANTHER" id="PTHR11360:SF284">
    <property type="entry name" value="EG:103B4.3 PROTEIN-RELATED"/>
    <property type="match status" value="1"/>
</dbReference>
<evidence type="ECO:0000313" key="9">
    <source>
        <dbReference type="Proteomes" id="UP000831537"/>
    </source>
</evidence>
<feature type="transmembrane region" description="Helical" evidence="6">
    <location>
        <begin position="77"/>
        <end position="95"/>
    </location>
</feature>
<keyword evidence="2" id="KW-0813">Transport</keyword>
<comment type="subcellular location">
    <subcellularLocation>
        <location evidence="1">Cell membrane</location>
        <topology evidence="1">Multi-pass membrane protein</topology>
    </subcellularLocation>
</comment>
<feature type="transmembrane region" description="Helical" evidence="6">
    <location>
        <begin position="46"/>
        <end position="70"/>
    </location>
</feature>
<feature type="transmembrane region" description="Helical" evidence="6">
    <location>
        <begin position="296"/>
        <end position="315"/>
    </location>
</feature>
<evidence type="ECO:0000256" key="1">
    <source>
        <dbReference type="ARBA" id="ARBA00004651"/>
    </source>
</evidence>
<dbReference type="PANTHER" id="PTHR11360">
    <property type="entry name" value="MONOCARBOXYLATE TRANSPORTER"/>
    <property type="match status" value="1"/>
</dbReference>
<dbReference type="InterPro" id="IPR011701">
    <property type="entry name" value="MFS"/>
</dbReference>
<keyword evidence="4 6" id="KW-1133">Transmembrane helix</keyword>
<accession>A0ABY4GK38</accession>
<dbReference type="Pfam" id="PF07690">
    <property type="entry name" value="MFS_1"/>
    <property type="match status" value="1"/>
</dbReference>
<sequence>MKRVHYSWVILFIAFFSIVTAGIIRSSSGVFIVPFEDEFGWDRSTISFAFAISLLLYGISGPFMAALIEVVGLKKMMIIAMLTLLMGILLTFFMVKPWQLVLIWGIIIGLGSGLFLTVLSPYIANQWFVKRRGLALGILTASTATGQLILLPLLAVIVETHSWKWAMGLILCLSFIMLVFILLFIKNSPLEVGLLPYGQEMPSTVYQVEQKKNPIMIAFQTFIEAVKVKEFWLLAGSFFICGLSTSGLIGTHFISYCIGFGFTAVTAASMLSLMGVFDLVGTTLSGWLSDRFDNRWLLFWYYSLRGASLMFLPFALSDGSYIFLIIFSVFYGLDWIATVPPTINISRQIFGMEKSVIVYGWLFASHQLGSAVAAGGAGLIYKIFNSYSWAFALAGMFCVLASLFVIVIKKQRVKVEIQSHVAN</sequence>
<keyword evidence="3 6" id="KW-0812">Transmembrane</keyword>
<keyword evidence="9" id="KW-1185">Reference proteome</keyword>
<evidence type="ECO:0000256" key="5">
    <source>
        <dbReference type="ARBA" id="ARBA00023136"/>
    </source>
</evidence>
<dbReference type="SUPFAM" id="SSF103473">
    <property type="entry name" value="MFS general substrate transporter"/>
    <property type="match status" value="1"/>
</dbReference>
<dbReference type="InterPro" id="IPR036259">
    <property type="entry name" value="MFS_trans_sf"/>
</dbReference>
<feature type="domain" description="Major facilitator superfamily (MFS) profile" evidence="7">
    <location>
        <begin position="6"/>
        <end position="413"/>
    </location>
</feature>
<dbReference type="InterPro" id="IPR050327">
    <property type="entry name" value="Proton-linked_MCT"/>
</dbReference>
<gene>
    <name evidence="8" type="ORF">MUN87_18495</name>
</gene>
<feature type="transmembrane region" description="Helical" evidence="6">
    <location>
        <begin position="321"/>
        <end position="344"/>
    </location>
</feature>
<evidence type="ECO:0000256" key="6">
    <source>
        <dbReference type="SAM" id="Phobius"/>
    </source>
</evidence>
<feature type="transmembrane region" description="Helical" evidence="6">
    <location>
        <begin position="101"/>
        <end position="122"/>
    </location>
</feature>
<feature type="transmembrane region" description="Helical" evidence="6">
    <location>
        <begin position="356"/>
        <end position="381"/>
    </location>
</feature>
<evidence type="ECO:0000256" key="4">
    <source>
        <dbReference type="ARBA" id="ARBA00022989"/>
    </source>
</evidence>
<feature type="transmembrane region" description="Helical" evidence="6">
    <location>
        <begin position="163"/>
        <end position="185"/>
    </location>
</feature>
<proteinExistence type="predicted"/>
<feature type="transmembrane region" description="Helical" evidence="6">
    <location>
        <begin position="7"/>
        <end position="26"/>
    </location>
</feature>
<dbReference type="Gene3D" id="1.20.1250.20">
    <property type="entry name" value="MFS general substrate transporter like domains"/>
    <property type="match status" value="2"/>
</dbReference>
<dbReference type="CDD" id="cd17355">
    <property type="entry name" value="MFS_YcxA_like"/>
    <property type="match status" value="1"/>
</dbReference>
<reference evidence="8 9" key="1">
    <citation type="submission" date="2022-04" db="EMBL/GenBank/DDBJ databases">
        <title>Gracilibacillus sp. isolated from saltern.</title>
        <authorList>
            <person name="Won M."/>
            <person name="Lee C.-M."/>
            <person name="Woen H.-Y."/>
            <person name="Kwon S.-W."/>
        </authorList>
    </citation>
    <scope>NUCLEOTIDE SEQUENCE [LARGE SCALE GENOMIC DNA]</scope>
    <source>
        <strain evidence="8 9">SSPM10-3</strain>
    </source>
</reference>